<reference evidence="3" key="1">
    <citation type="submission" date="2017-09" db="EMBL/GenBank/DDBJ databases">
        <title>Depth-based differentiation of microbial function through sediment-hosted aquifers and enrichment of novel symbionts in the deep terrestrial subsurface.</title>
        <authorList>
            <person name="Probst A.J."/>
            <person name="Ladd B."/>
            <person name="Jarett J.K."/>
            <person name="Geller-Mcgrath D.E."/>
            <person name="Sieber C.M.K."/>
            <person name="Emerson J.B."/>
            <person name="Anantharaman K."/>
            <person name="Thomas B.C."/>
            <person name="Malmstrom R."/>
            <person name="Stieglmeier M."/>
            <person name="Klingl A."/>
            <person name="Woyke T."/>
            <person name="Ryan C.M."/>
            <person name="Banfield J.F."/>
        </authorList>
    </citation>
    <scope>NUCLEOTIDE SEQUENCE [LARGE SCALE GENOMIC DNA]</scope>
</reference>
<sequence>MILPIIITAIITFAIVGLWSKYAYTKGNKNVYVAFEALKNELNSMSRELGHNDIYEYWAKTKGKEYSEKASENMENTLKFLRNG</sequence>
<keyword evidence="1" id="KW-0812">Transmembrane</keyword>
<organism evidence="2 3">
    <name type="scientific">Candidatus Kerfeldbacteria bacterium CG08_land_8_20_14_0_20_42_7</name>
    <dbReference type="NCBI Taxonomy" id="2014245"/>
    <lineage>
        <taxon>Bacteria</taxon>
        <taxon>Candidatus Kerfeldiibacteriota</taxon>
    </lineage>
</organism>
<keyword evidence="1" id="KW-0472">Membrane</keyword>
<protein>
    <submittedName>
        <fullName evidence="2">Uncharacterized protein</fullName>
    </submittedName>
</protein>
<evidence type="ECO:0000313" key="2">
    <source>
        <dbReference type="EMBL" id="PIS41581.1"/>
    </source>
</evidence>
<gene>
    <name evidence="2" type="ORF">COT25_02320</name>
</gene>
<dbReference type="EMBL" id="PEXV01000080">
    <property type="protein sequence ID" value="PIS41581.1"/>
    <property type="molecule type" value="Genomic_DNA"/>
</dbReference>
<keyword evidence="1" id="KW-1133">Transmembrane helix</keyword>
<proteinExistence type="predicted"/>
<dbReference type="AlphaFoldDB" id="A0A2H0YSV3"/>
<evidence type="ECO:0000256" key="1">
    <source>
        <dbReference type="SAM" id="Phobius"/>
    </source>
</evidence>
<feature type="transmembrane region" description="Helical" evidence="1">
    <location>
        <begin position="6"/>
        <end position="24"/>
    </location>
</feature>
<accession>A0A2H0YSV3</accession>
<name>A0A2H0YSV3_9BACT</name>
<dbReference type="Proteomes" id="UP000228711">
    <property type="component" value="Unassembled WGS sequence"/>
</dbReference>
<evidence type="ECO:0000313" key="3">
    <source>
        <dbReference type="Proteomes" id="UP000228711"/>
    </source>
</evidence>
<comment type="caution">
    <text evidence="2">The sequence shown here is derived from an EMBL/GenBank/DDBJ whole genome shotgun (WGS) entry which is preliminary data.</text>
</comment>